<evidence type="ECO:0000313" key="2">
    <source>
        <dbReference type="Proteomes" id="UP000799779"/>
    </source>
</evidence>
<gene>
    <name evidence="1" type="ORF">P154DRAFT_519780</name>
</gene>
<dbReference type="AlphaFoldDB" id="A0A6A5WPR8"/>
<proteinExistence type="predicted"/>
<name>A0A6A5WPR8_9PLEO</name>
<accession>A0A6A5WPR8</accession>
<reference evidence="1" key="1">
    <citation type="journal article" date="2020" name="Stud. Mycol.">
        <title>101 Dothideomycetes genomes: a test case for predicting lifestyles and emergence of pathogens.</title>
        <authorList>
            <person name="Haridas S."/>
            <person name="Albert R."/>
            <person name="Binder M."/>
            <person name="Bloem J."/>
            <person name="Labutti K."/>
            <person name="Salamov A."/>
            <person name="Andreopoulos B."/>
            <person name="Baker S."/>
            <person name="Barry K."/>
            <person name="Bills G."/>
            <person name="Bluhm B."/>
            <person name="Cannon C."/>
            <person name="Castanera R."/>
            <person name="Culley D."/>
            <person name="Daum C."/>
            <person name="Ezra D."/>
            <person name="Gonzalez J."/>
            <person name="Henrissat B."/>
            <person name="Kuo A."/>
            <person name="Liang C."/>
            <person name="Lipzen A."/>
            <person name="Lutzoni F."/>
            <person name="Magnuson J."/>
            <person name="Mondo S."/>
            <person name="Nolan M."/>
            <person name="Ohm R."/>
            <person name="Pangilinan J."/>
            <person name="Park H.-J."/>
            <person name="Ramirez L."/>
            <person name="Alfaro M."/>
            <person name="Sun H."/>
            <person name="Tritt A."/>
            <person name="Yoshinaga Y."/>
            <person name="Zwiers L.-H."/>
            <person name="Turgeon B."/>
            <person name="Goodwin S."/>
            <person name="Spatafora J."/>
            <person name="Crous P."/>
            <person name="Grigoriev I."/>
        </authorList>
    </citation>
    <scope>NUCLEOTIDE SEQUENCE</scope>
    <source>
        <strain evidence="1">CBS 123094</strain>
    </source>
</reference>
<sequence length="96" mass="11094">MGTPQQNGLMPEAERADGVIVLHEMPGCLVTKYPDSTVVKRGRRVTLYEARALALAAQLKLPVYVYMKRKRRIRMEKVLFEWISSIVRRLTWFGTT</sequence>
<dbReference type="Proteomes" id="UP000799779">
    <property type="component" value="Unassembled WGS sequence"/>
</dbReference>
<organism evidence="1 2">
    <name type="scientific">Amniculicola lignicola CBS 123094</name>
    <dbReference type="NCBI Taxonomy" id="1392246"/>
    <lineage>
        <taxon>Eukaryota</taxon>
        <taxon>Fungi</taxon>
        <taxon>Dikarya</taxon>
        <taxon>Ascomycota</taxon>
        <taxon>Pezizomycotina</taxon>
        <taxon>Dothideomycetes</taxon>
        <taxon>Pleosporomycetidae</taxon>
        <taxon>Pleosporales</taxon>
        <taxon>Amniculicolaceae</taxon>
        <taxon>Amniculicola</taxon>
    </lineage>
</organism>
<protein>
    <submittedName>
        <fullName evidence="1">Uncharacterized protein</fullName>
    </submittedName>
</protein>
<evidence type="ECO:0000313" key="1">
    <source>
        <dbReference type="EMBL" id="KAF2003873.1"/>
    </source>
</evidence>
<dbReference type="EMBL" id="ML977570">
    <property type="protein sequence ID" value="KAF2003873.1"/>
    <property type="molecule type" value="Genomic_DNA"/>
</dbReference>
<keyword evidence="2" id="KW-1185">Reference proteome</keyword>